<evidence type="ECO:0000259" key="3">
    <source>
        <dbReference type="Pfam" id="PF13087"/>
    </source>
</evidence>
<dbReference type="PANTHER" id="PTHR10887">
    <property type="entry name" value="DNA2/NAM7 HELICASE FAMILY"/>
    <property type="match status" value="1"/>
</dbReference>
<proteinExistence type="predicted"/>
<feature type="compositionally biased region" description="Basic and acidic residues" evidence="1">
    <location>
        <begin position="712"/>
        <end position="737"/>
    </location>
</feature>
<evidence type="ECO:0000259" key="2">
    <source>
        <dbReference type="Pfam" id="PF13086"/>
    </source>
</evidence>
<dbReference type="Gene3D" id="3.40.50.300">
    <property type="entry name" value="P-loop containing nucleotide triphosphate hydrolases"/>
    <property type="match status" value="4"/>
</dbReference>
<feature type="domain" description="DNA2/NAM7 helicase-like C-terminal" evidence="3">
    <location>
        <begin position="476"/>
        <end position="612"/>
    </location>
</feature>
<dbReference type="RefSeq" id="XP_011315262.1">
    <property type="nucleotide sequence ID" value="XM_011316960.1"/>
</dbReference>
<dbReference type="GO" id="GO:0001147">
    <property type="term" value="F:transcription termination site sequence-specific DNA binding"/>
    <property type="evidence" value="ECO:0007669"/>
    <property type="project" value="TreeGrafter"/>
</dbReference>
<dbReference type="InterPro" id="IPR047187">
    <property type="entry name" value="SF1_C_Upf1"/>
</dbReference>
<keyword evidence="4" id="KW-1185">Reference proteome</keyword>
<dbReference type="GO" id="GO:0004386">
    <property type="term" value="F:helicase activity"/>
    <property type="evidence" value="ECO:0007669"/>
    <property type="project" value="InterPro"/>
</dbReference>
<feature type="domain" description="DNA2/NAM7 helicase helicase" evidence="2">
    <location>
        <begin position="384"/>
        <end position="467"/>
    </location>
</feature>
<dbReference type="InterPro" id="IPR045055">
    <property type="entry name" value="DNA2/NAM7-like"/>
</dbReference>
<dbReference type="GO" id="GO:0006369">
    <property type="term" value="P:termination of RNA polymerase II transcription"/>
    <property type="evidence" value="ECO:0007669"/>
    <property type="project" value="TreeGrafter"/>
</dbReference>
<dbReference type="InterPro" id="IPR041677">
    <property type="entry name" value="DNA2/NAM7_AAA_11"/>
</dbReference>
<evidence type="ECO:0000313" key="4">
    <source>
        <dbReference type="Proteomes" id="UP000694866"/>
    </source>
</evidence>
<protein>
    <submittedName>
        <fullName evidence="5">Regulator of nonsense transcripts 1 homolog</fullName>
    </submittedName>
</protein>
<feature type="domain" description="DNA2/NAM7 helicase-like C-terminal" evidence="3">
    <location>
        <begin position="792"/>
        <end position="866"/>
    </location>
</feature>
<dbReference type="CDD" id="cd18808">
    <property type="entry name" value="SF1_C_Upf1"/>
    <property type="match status" value="1"/>
</dbReference>
<dbReference type="SUPFAM" id="SSF52540">
    <property type="entry name" value="P-loop containing nucleoside triphosphate hydrolases"/>
    <property type="match status" value="2"/>
</dbReference>
<feature type="region of interest" description="Disordered" evidence="1">
    <location>
        <begin position="709"/>
        <end position="741"/>
    </location>
</feature>
<reference evidence="5" key="1">
    <citation type="submission" date="2025-08" db="UniProtKB">
        <authorList>
            <consortium name="RefSeq"/>
        </authorList>
    </citation>
    <scope>IDENTIFICATION</scope>
    <source>
        <strain evidence="5">USDA-PBARC FA_bdor</strain>
        <tissue evidence="5">Whole organism</tissue>
    </source>
</reference>
<dbReference type="PANTHER" id="PTHR10887:SF495">
    <property type="entry name" value="HELICASE SENATAXIN ISOFORM X1-RELATED"/>
    <property type="match status" value="1"/>
</dbReference>
<evidence type="ECO:0000313" key="5">
    <source>
        <dbReference type="RefSeq" id="XP_011315262.1"/>
    </source>
</evidence>
<dbReference type="Pfam" id="PF13087">
    <property type="entry name" value="AAA_12"/>
    <property type="match status" value="2"/>
</dbReference>
<dbReference type="InterPro" id="IPR027417">
    <property type="entry name" value="P-loop_NTPase"/>
</dbReference>
<name>A0A9R1TTS3_9HYME</name>
<dbReference type="Proteomes" id="UP000694866">
    <property type="component" value="Unplaced"/>
</dbReference>
<feature type="domain" description="DNA2/NAM7 helicase helicase" evidence="2">
    <location>
        <begin position="275"/>
        <end position="382"/>
    </location>
</feature>
<dbReference type="InterPro" id="IPR041679">
    <property type="entry name" value="DNA2/NAM7-like_C"/>
</dbReference>
<accession>A0A9R1TTS3</accession>
<feature type="region of interest" description="Disordered" evidence="1">
    <location>
        <begin position="657"/>
        <end position="682"/>
    </location>
</feature>
<feature type="region of interest" description="Disordered" evidence="1">
    <location>
        <begin position="621"/>
        <end position="642"/>
    </location>
</feature>
<gene>
    <name evidence="5" type="primary">LOC105274105</name>
</gene>
<dbReference type="OrthoDB" id="2285229at2759"/>
<dbReference type="GO" id="GO:0016604">
    <property type="term" value="C:nuclear body"/>
    <property type="evidence" value="ECO:0007669"/>
    <property type="project" value="TreeGrafter"/>
</dbReference>
<dbReference type="KEGG" id="fas:105274105"/>
<sequence>MGFGESKEVIKYYRNDCDDQRSSNVEMYKKIKPQIIDEFLAHIIQWRPEWLTNPEYNTESPRILDPVPVVSTSLCYENFDDYVEAMFPLLLLEFWHVLKKDLETRKVVSDEKGNVKSRDIKEEDKKTSSMERRASVDLVTISHDNKDQTSILTLITCNGHSDIDPIRGDLVKFEWNREQVFGYVEEDETLQTYEHLGLSGKFKIKTRRLKHFSLKRNFLVTTVLSVSPYLRFVKAMQDLPRSCLFDTVMKPRVEDYEIADALRTSVFPLITGHVLNHKQMDIVARVVATATEQAPKICLIQGPPGTGKSKVILNIICEILNKKSTKILLCAPSNRAIDELVGNFLTVQKANKNLKHFSIVRVGCIDKMGDEVQEVTLPHLAQMSELKSEKRKSKDDILRTSDVIATTLSSSYSFQMERIFENDDIPVCIVDEAAQSTELGTLIPLMLGVRTLILVGDPKQLPPTVLSPQAKFHGFDKSLFYRAKENFDLQQGNPILMLDTQYRMVEDIVSWPNNFFYQGRLKTGSSVPSLPFHNYKLLHHSSHQNQTDFNHGEAQLVVNLIMGLSMEIVKNPANEDVSIGIITPYRRQREVILNLLKFRCKRYAPAIKIVTIPKPKDLDNNFDGKKAPKEGINNSNTVQIPDGSDFEDWEELLLAESQEEEAGVQKEALKGRRGRKSERKIEEKTGKERIIIEGEEELNSLCSALKSVQLQDTRKKDKNEEELEKPNDGKSHEKIEGQEEEERIVVQGEDELNSVSSRLKVLSVQPIPNKTQKEASKRRNFQKTKRMEKEAEVMEYITIEVMEKPSPLYLKLKSIQVNTVDSFQGQERDIIVMSCVRSKGIGFVNDPNRLCVSLTRAKHTMLLCGNFGTFKKNAMWKALLRDATSRNASVEINANASIANIMKHVIAEKSQDDKDIFLW</sequence>
<dbReference type="GeneID" id="105274105"/>
<dbReference type="CDD" id="cd18042">
    <property type="entry name" value="DEXXQc_SETX"/>
    <property type="match status" value="1"/>
</dbReference>
<dbReference type="AlphaFoldDB" id="A0A9R1TTS3"/>
<organism evidence="4 5">
    <name type="scientific">Fopius arisanus</name>
    <dbReference type="NCBI Taxonomy" id="64838"/>
    <lineage>
        <taxon>Eukaryota</taxon>
        <taxon>Metazoa</taxon>
        <taxon>Ecdysozoa</taxon>
        <taxon>Arthropoda</taxon>
        <taxon>Hexapoda</taxon>
        <taxon>Insecta</taxon>
        <taxon>Pterygota</taxon>
        <taxon>Neoptera</taxon>
        <taxon>Endopterygota</taxon>
        <taxon>Hymenoptera</taxon>
        <taxon>Apocrita</taxon>
        <taxon>Ichneumonoidea</taxon>
        <taxon>Braconidae</taxon>
        <taxon>Opiinae</taxon>
        <taxon>Fopius</taxon>
    </lineage>
</organism>
<dbReference type="Pfam" id="PF13086">
    <property type="entry name" value="AAA_11"/>
    <property type="match status" value="2"/>
</dbReference>
<evidence type="ECO:0000256" key="1">
    <source>
        <dbReference type="SAM" id="MobiDB-lite"/>
    </source>
</evidence>